<name>A0A6M3Y2J3_9ZZZZ</name>
<dbReference type="EMBL" id="MT145186">
    <property type="protein sequence ID" value="QJI04501.1"/>
    <property type="molecule type" value="Genomic_DNA"/>
</dbReference>
<organism evidence="1">
    <name type="scientific">viral metagenome</name>
    <dbReference type="NCBI Taxonomy" id="1070528"/>
    <lineage>
        <taxon>unclassified sequences</taxon>
        <taxon>metagenomes</taxon>
        <taxon>organismal metagenomes</taxon>
    </lineage>
</organism>
<evidence type="ECO:0000313" key="1">
    <source>
        <dbReference type="EMBL" id="QJI04501.1"/>
    </source>
</evidence>
<dbReference type="AlphaFoldDB" id="A0A6M3Y2J3"/>
<proteinExistence type="predicted"/>
<protein>
    <submittedName>
        <fullName evidence="1">Uncharacterized protein</fullName>
    </submittedName>
</protein>
<accession>A0A6M3Y2J3</accession>
<gene>
    <name evidence="1" type="ORF">TM448B10788_0004</name>
</gene>
<reference evidence="1" key="1">
    <citation type="submission" date="2020-03" db="EMBL/GenBank/DDBJ databases">
        <title>The deep terrestrial virosphere.</title>
        <authorList>
            <person name="Holmfeldt K."/>
            <person name="Nilsson E."/>
            <person name="Simone D."/>
            <person name="Lopez-Fernandez M."/>
            <person name="Wu X."/>
            <person name="de Brujin I."/>
            <person name="Lundin D."/>
            <person name="Andersson A."/>
            <person name="Bertilsson S."/>
            <person name="Dopson M."/>
        </authorList>
    </citation>
    <scope>NUCLEOTIDE SEQUENCE</scope>
    <source>
        <strain evidence="1">TM448B10788</strain>
    </source>
</reference>
<sequence>MTQPGFYIDEWGELWHLHNVPDNEREKVRLEGNLDHVVEMPLFAFEIGVKHGAYKLAWTCQEGQAWRKEEAQP</sequence>